<proteinExistence type="predicted"/>
<name>A0A5S9IRB1_UABAM</name>
<dbReference type="KEGG" id="uam:UABAM_05074"/>
<protein>
    <submittedName>
        <fullName evidence="1">Uncharacterized protein</fullName>
    </submittedName>
</protein>
<dbReference type="EMBL" id="AP019860">
    <property type="protein sequence ID" value="BBM86688.1"/>
    <property type="molecule type" value="Genomic_DNA"/>
</dbReference>
<evidence type="ECO:0000313" key="1">
    <source>
        <dbReference type="EMBL" id="BBM86688.1"/>
    </source>
</evidence>
<keyword evidence="2" id="KW-1185">Reference proteome</keyword>
<dbReference type="AlphaFoldDB" id="A0A5S9IRB1"/>
<organism evidence="1 2">
    <name type="scientific">Uabimicrobium amorphum</name>
    <dbReference type="NCBI Taxonomy" id="2596890"/>
    <lineage>
        <taxon>Bacteria</taxon>
        <taxon>Pseudomonadati</taxon>
        <taxon>Planctomycetota</taxon>
        <taxon>Candidatus Uabimicrobiia</taxon>
        <taxon>Candidatus Uabimicrobiales</taxon>
        <taxon>Candidatus Uabimicrobiaceae</taxon>
        <taxon>Candidatus Uabimicrobium</taxon>
    </lineage>
</organism>
<evidence type="ECO:0000313" key="2">
    <source>
        <dbReference type="Proteomes" id="UP000326354"/>
    </source>
</evidence>
<gene>
    <name evidence="1" type="ORF">UABAM_05074</name>
</gene>
<reference evidence="1 2" key="1">
    <citation type="submission" date="2019-08" db="EMBL/GenBank/DDBJ databases">
        <title>Complete genome sequence of Candidatus Uab amorphum.</title>
        <authorList>
            <person name="Shiratori T."/>
            <person name="Suzuki S."/>
            <person name="Kakizawa Y."/>
            <person name="Ishida K."/>
        </authorList>
    </citation>
    <scope>NUCLEOTIDE SEQUENCE [LARGE SCALE GENOMIC DNA]</scope>
    <source>
        <strain evidence="1 2">SRT547</strain>
    </source>
</reference>
<sequence length="544" mass="62786">MRAFLFTSILCVCLLAQPVTLGKLRFDLPDSDTWKISQTRSNNITIKTIQGSSDDIALVTYHSISLRGNSLAGIIQTLGNNFVSSGLRLRSKEPFRVSMRKSPNNLRYAYQKWYMSDEGGRGWMDFYAFEMRDRTTEVVVVSTYNRSQRTANTIIDRLLRSASTKTVRIIEENSNPRNTSLFVTSDSSTRFNSMSFDIEWWKSGFSSTYKYMRHAYDGQSIYWVNADKKYSFHQDGEKGVWVYLNKSKSSRLTGINLDTVRRSLGKTVYNFDKLETDQQGNFYLHVGFASSKNGPIITWKPPYYRPKVMVSSRYMQSIANKMNIIDYKPETFRVAPNGNAWMVSMYNGIFDMRFLQKSGGEWNTVAVKPTFMTQNGRVPTPYLAHIRWGAPDWRNGWIFYSRGYFWRLAYTNNRFVGQPLAKIKLPSKDEVYFSNMVVTKNNDVWFATTSKHRSHIITEDNFSTVHSSYSISGRSRWIRVGLGGNRIKLGEISAEALVAKFKRVGFRTDSTVVSTDRIALDYKTGRLLAYDDHQKLLYLVRPRN</sequence>
<accession>A0A5S9IRB1</accession>
<dbReference type="Proteomes" id="UP000326354">
    <property type="component" value="Chromosome"/>
</dbReference>
<dbReference type="RefSeq" id="WP_151970734.1">
    <property type="nucleotide sequence ID" value="NZ_AP019860.1"/>
</dbReference>